<proteinExistence type="predicted"/>
<keyword evidence="2" id="KW-1185">Reference proteome</keyword>
<evidence type="ECO:0000313" key="1">
    <source>
        <dbReference type="EMBL" id="PVD38251.1"/>
    </source>
</evidence>
<gene>
    <name evidence="1" type="ORF">C0Q70_00862</name>
</gene>
<organism evidence="1 2">
    <name type="scientific">Pomacea canaliculata</name>
    <name type="common">Golden apple snail</name>
    <dbReference type="NCBI Taxonomy" id="400727"/>
    <lineage>
        <taxon>Eukaryota</taxon>
        <taxon>Metazoa</taxon>
        <taxon>Spiralia</taxon>
        <taxon>Lophotrochozoa</taxon>
        <taxon>Mollusca</taxon>
        <taxon>Gastropoda</taxon>
        <taxon>Caenogastropoda</taxon>
        <taxon>Architaenioglossa</taxon>
        <taxon>Ampullarioidea</taxon>
        <taxon>Ampullariidae</taxon>
        <taxon>Pomacea</taxon>
    </lineage>
</organism>
<dbReference type="EMBL" id="PZQS01000001">
    <property type="protein sequence ID" value="PVD38251.1"/>
    <property type="molecule type" value="Genomic_DNA"/>
</dbReference>
<accession>A0A2T7PXU5</accession>
<evidence type="ECO:0000313" key="2">
    <source>
        <dbReference type="Proteomes" id="UP000245119"/>
    </source>
</evidence>
<protein>
    <submittedName>
        <fullName evidence="1">Uncharacterized protein</fullName>
    </submittedName>
</protein>
<dbReference type="AlphaFoldDB" id="A0A2T7PXU5"/>
<dbReference type="Proteomes" id="UP000245119">
    <property type="component" value="Linkage Group LG1"/>
</dbReference>
<reference evidence="1 2" key="1">
    <citation type="submission" date="2018-04" db="EMBL/GenBank/DDBJ databases">
        <title>The genome of golden apple snail Pomacea canaliculata provides insight into stress tolerance and invasive adaptation.</title>
        <authorList>
            <person name="Liu C."/>
            <person name="Liu B."/>
            <person name="Ren Y."/>
            <person name="Zhang Y."/>
            <person name="Wang H."/>
            <person name="Li S."/>
            <person name="Jiang F."/>
            <person name="Yin L."/>
            <person name="Zhang G."/>
            <person name="Qian W."/>
            <person name="Fan W."/>
        </authorList>
    </citation>
    <scope>NUCLEOTIDE SEQUENCE [LARGE SCALE GENOMIC DNA]</scope>
    <source>
        <strain evidence="1">SZHN2017</strain>
        <tissue evidence="1">Muscle</tissue>
    </source>
</reference>
<name>A0A2T7PXU5_POMCA</name>
<sequence>MAFPTSVKVCVTHPITQPSTLSPMLKQGNGFLQDSHLWPGVCDVTIGLNPGSWAPTDLGSRSIGSSCPYMLLYEDSSPSSSLRWGRIHRRRVQDDRKKERQM</sequence>
<comment type="caution">
    <text evidence="1">The sequence shown here is derived from an EMBL/GenBank/DDBJ whole genome shotgun (WGS) entry which is preliminary data.</text>
</comment>